<comment type="caution">
    <text evidence="1">The sequence shown here is derived from an EMBL/GenBank/DDBJ whole genome shotgun (WGS) entry which is preliminary data.</text>
</comment>
<dbReference type="InParanoid" id="D6THV9"/>
<sequence length="74" mass="8707">MQQSKTKPCPECGEERVWVNAKARERLLLEQPQRFVPFLSLEKKNWSYIRALTCTFCGYTVLYANDPNDLIPDR</sequence>
<proteinExistence type="predicted"/>
<reference evidence="1 2" key="1">
    <citation type="journal article" date="2011" name="Stand. Genomic Sci.">
        <title>Non-contiguous finished genome sequence and contextual data of the filamentous soil bacterium Ktedonobacter racemifer type strain (SOSP1-21).</title>
        <authorList>
            <person name="Chang Y.J."/>
            <person name="Land M."/>
            <person name="Hauser L."/>
            <person name="Chertkov O."/>
            <person name="Del Rio T.G."/>
            <person name="Nolan M."/>
            <person name="Copeland A."/>
            <person name="Tice H."/>
            <person name="Cheng J.F."/>
            <person name="Lucas S."/>
            <person name="Han C."/>
            <person name="Goodwin L."/>
            <person name="Pitluck S."/>
            <person name="Ivanova N."/>
            <person name="Ovchinikova G."/>
            <person name="Pati A."/>
            <person name="Chen A."/>
            <person name="Palaniappan K."/>
            <person name="Mavromatis K."/>
            <person name="Liolios K."/>
            <person name="Brettin T."/>
            <person name="Fiebig A."/>
            <person name="Rohde M."/>
            <person name="Abt B."/>
            <person name="Goker M."/>
            <person name="Detter J.C."/>
            <person name="Woyke T."/>
            <person name="Bristow J."/>
            <person name="Eisen J.A."/>
            <person name="Markowitz V."/>
            <person name="Hugenholtz P."/>
            <person name="Kyrpides N.C."/>
            <person name="Klenk H.P."/>
            <person name="Lapidus A."/>
        </authorList>
    </citation>
    <scope>NUCLEOTIDE SEQUENCE [LARGE SCALE GENOMIC DNA]</scope>
    <source>
        <strain evidence="2">DSM 44963</strain>
    </source>
</reference>
<dbReference type="EMBL" id="ADVG01000001">
    <property type="protein sequence ID" value="EFH90929.1"/>
    <property type="molecule type" value="Genomic_DNA"/>
</dbReference>
<keyword evidence="2" id="KW-1185">Reference proteome</keyword>
<dbReference type="AlphaFoldDB" id="D6THV9"/>
<evidence type="ECO:0000313" key="2">
    <source>
        <dbReference type="Proteomes" id="UP000004508"/>
    </source>
</evidence>
<protein>
    <submittedName>
        <fullName evidence="1">Uncharacterized protein</fullName>
    </submittedName>
</protein>
<gene>
    <name evidence="1" type="ORF">Krac_12571</name>
</gene>
<name>D6THV9_KTERA</name>
<evidence type="ECO:0000313" key="1">
    <source>
        <dbReference type="EMBL" id="EFH90929.1"/>
    </source>
</evidence>
<dbReference type="Proteomes" id="UP000004508">
    <property type="component" value="Unassembled WGS sequence"/>
</dbReference>
<organism evidence="1 2">
    <name type="scientific">Ktedonobacter racemifer DSM 44963</name>
    <dbReference type="NCBI Taxonomy" id="485913"/>
    <lineage>
        <taxon>Bacteria</taxon>
        <taxon>Bacillati</taxon>
        <taxon>Chloroflexota</taxon>
        <taxon>Ktedonobacteria</taxon>
        <taxon>Ktedonobacterales</taxon>
        <taxon>Ktedonobacteraceae</taxon>
        <taxon>Ktedonobacter</taxon>
    </lineage>
</organism>
<accession>D6THV9</accession>